<evidence type="ECO:0000313" key="5">
    <source>
        <dbReference type="EMBL" id="KAG7366545.1"/>
    </source>
</evidence>
<keyword evidence="6" id="KW-1185">Reference proteome</keyword>
<dbReference type="GO" id="GO:0008168">
    <property type="term" value="F:methyltransferase activity"/>
    <property type="evidence" value="ECO:0007669"/>
    <property type="project" value="UniProtKB-KW"/>
</dbReference>
<sequence length="283" mass="32772">MSLRGRYIIDRIKTVLGNSFRLPCPPYGDPGYWDAAYSSLGPQDSYEWGDVTLADLRKYEYRTVEWNVQRSSSSTNNNMAQQSSLAESLAIHPHVEKNEPMLMLGCGNSTLGEEMIDEGWSGPLIQVDVSSRVIETMSHRCHQLIQNGHMNFVQDDACELSAFRDGMMQACLDKGLIDAIYCAEEHNQLSKILKSVGRVLRSGGWFVFLSFSRPEFLLPRLLKEEMQNVVRKRQWTNLQVQELEKILLYKMQKVDINQDNELRFPPHRIRNDKERRKHKHNLK</sequence>
<accession>A0A9K3LQ71</accession>
<evidence type="ECO:0000256" key="1">
    <source>
        <dbReference type="ARBA" id="ARBA00008361"/>
    </source>
</evidence>
<reference evidence="5" key="1">
    <citation type="journal article" date="2021" name="Sci. Rep.">
        <title>Diploid genomic architecture of Nitzschia inconspicua, an elite biomass production diatom.</title>
        <authorList>
            <person name="Oliver A."/>
            <person name="Podell S."/>
            <person name="Pinowska A."/>
            <person name="Traller J.C."/>
            <person name="Smith S.R."/>
            <person name="McClure R."/>
            <person name="Beliaev A."/>
            <person name="Bohutskyi P."/>
            <person name="Hill E.A."/>
            <person name="Rabines A."/>
            <person name="Zheng H."/>
            <person name="Allen L.Z."/>
            <person name="Kuo A."/>
            <person name="Grigoriev I.V."/>
            <person name="Allen A.E."/>
            <person name="Hazlebeck D."/>
            <person name="Allen E.E."/>
        </authorList>
    </citation>
    <scope>NUCLEOTIDE SEQUENCE</scope>
    <source>
        <strain evidence="5">Hildebrandi</strain>
    </source>
</reference>
<evidence type="ECO:0000259" key="4">
    <source>
        <dbReference type="Pfam" id="PF13847"/>
    </source>
</evidence>
<dbReference type="GO" id="GO:0032259">
    <property type="term" value="P:methylation"/>
    <property type="evidence" value="ECO:0007669"/>
    <property type="project" value="UniProtKB-KW"/>
</dbReference>
<evidence type="ECO:0000256" key="3">
    <source>
        <dbReference type="ARBA" id="ARBA00022679"/>
    </source>
</evidence>
<dbReference type="Pfam" id="PF13847">
    <property type="entry name" value="Methyltransf_31"/>
    <property type="match status" value="1"/>
</dbReference>
<comment type="similarity">
    <text evidence="1">Belongs to the methyltransferase superfamily.</text>
</comment>
<dbReference type="OrthoDB" id="411785at2759"/>
<keyword evidence="3" id="KW-0808">Transferase</keyword>
<feature type="domain" description="Methyltransferase" evidence="4">
    <location>
        <begin position="97"/>
        <end position="233"/>
    </location>
</feature>
<dbReference type="InterPro" id="IPR051419">
    <property type="entry name" value="Lys/N-term_MeTrsfase_sf"/>
</dbReference>
<comment type="caution">
    <text evidence="5">The sequence shown here is derived from an EMBL/GenBank/DDBJ whole genome shotgun (WGS) entry which is preliminary data.</text>
</comment>
<keyword evidence="2 5" id="KW-0489">Methyltransferase</keyword>
<evidence type="ECO:0000256" key="2">
    <source>
        <dbReference type="ARBA" id="ARBA00022603"/>
    </source>
</evidence>
<proteinExistence type="inferred from homology"/>
<name>A0A9K3LQ71_9STRA</name>
<dbReference type="Proteomes" id="UP000693970">
    <property type="component" value="Unassembled WGS sequence"/>
</dbReference>
<dbReference type="PANTHER" id="PTHR12176:SF80">
    <property type="entry name" value="EEF1A LYSINE METHYLTRANSFERASE 4"/>
    <property type="match status" value="1"/>
</dbReference>
<gene>
    <name evidence="5" type="ORF">IV203_029215</name>
</gene>
<evidence type="ECO:0000313" key="6">
    <source>
        <dbReference type="Proteomes" id="UP000693970"/>
    </source>
</evidence>
<organism evidence="5 6">
    <name type="scientific">Nitzschia inconspicua</name>
    <dbReference type="NCBI Taxonomy" id="303405"/>
    <lineage>
        <taxon>Eukaryota</taxon>
        <taxon>Sar</taxon>
        <taxon>Stramenopiles</taxon>
        <taxon>Ochrophyta</taxon>
        <taxon>Bacillariophyta</taxon>
        <taxon>Bacillariophyceae</taxon>
        <taxon>Bacillariophycidae</taxon>
        <taxon>Bacillariales</taxon>
        <taxon>Bacillariaceae</taxon>
        <taxon>Nitzschia</taxon>
    </lineage>
</organism>
<protein>
    <submittedName>
        <fullName evidence="5">Methyltransferase domain containing protein</fullName>
    </submittedName>
</protein>
<dbReference type="PANTHER" id="PTHR12176">
    <property type="entry name" value="SAM-DEPENDENT METHYLTRANSFERASE SUPERFAMILY PROTEIN"/>
    <property type="match status" value="1"/>
</dbReference>
<dbReference type="AlphaFoldDB" id="A0A9K3LQ71"/>
<dbReference type="CDD" id="cd02440">
    <property type="entry name" value="AdoMet_MTases"/>
    <property type="match status" value="1"/>
</dbReference>
<reference evidence="5" key="2">
    <citation type="submission" date="2021-04" db="EMBL/GenBank/DDBJ databases">
        <authorList>
            <person name="Podell S."/>
        </authorList>
    </citation>
    <scope>NUCLEOTIDE SEQUENCE</scope>
    <source>
        <strain evidence="5">Hildebrandi</strain>
    </source>
</reference>
<dbReference type="InterPro" id="IPR025714">
    <property type="entry name" value="Methyltranfer_dom"/>
</dbReference>
<dbReference type="EMBL" id="JAGRRH010000007">
    <property type="protein sequence ID" value="KAG7366545.1"/>
    <property type="molecule type" value="Genomic_DNA"/>
</dbReference>